<organism evidence="1 2">
    <name type="scientific">Fibrella aestuarina BUZ 2</name>
    <dbReference type="NCBI Taxonomy" id="1166018"/>
    <lineage>
        <taxon>Bacteria</taxon>
        <taxon>Pseudomonadati</taxon>
        <taxon>Bacteroidota</taxon>
        <taxon>Cytophagia</taxon>
        <taxon>Cytophagales</taxon>
        <taxon>Spirosomataceae</taxon>
        <taxon>Fibrella</taxon>
    </lineage>
</organism>
<evidence type="ECO:0000313" key="1">
    <source>
        <dbReference type="EMBL" id="CCH02469.1"/>
    </source>
</evidence>
<reference evidence="1 2" key="1">
    <citation type="journal article" date="2012" name="J. Bacteriol.">
        <title>Genome Sequence of Fibrella aestuarina BUZ 2T, a Filamentous Marine Bacterium.</title>
        <authorList>
            <person name="Filippini M."/>
            <person name="Qi W."/>
            <person name="Blom J."/>
            <person name="Goesmann A."/>
            <person name="Smits T.H."/>
            <person name="Bagheri H.C."/>
        </authorList>
    </citation>
    <scope>NUCLEOTIDE SEQUENCE [LARGE SCALE GENOMIC DNA]</scope>
    <source>
        <strain evidence="2">BUZ 2T</strain>
    </source>
</reference>
<dbReference type="KEGG" id="fae:FAES_4470"/>
<keyword evidence="2" id="KW-1185">Reference proteome</keyword>
<protein>
    <submittedName>
        <fullName evidence="1">Uncharacterized protein</fullName>
    </submittedName>
</protein>
<sequence length="51" mass="5500">MQHQTSPSILRHGFGLLLACAVMPRPLTKPAFVESIQLPDSAIKAEAPPPH</sequence>
<gene>
    <name evidence="1" type="ORF">FAES_4470</name>
</gene>
<dbReference type="HOGENOM" id="CLU_3099043_0_0_10"/>
<dbReference type="AlphaFoldDB" id="I0KEB6"/>
<name>I0KEB6_9BACT</name>
<dbReference type="RefSeq" id="WP_015333568.1">
    <property type="nucleotide sequence ID" value="NC_020054.1"/>
</dbReference>
<dbReference type="Proteomes" id="UP000011058">
    <property type="component" value="Chromosome"/>
</dbReference>
<accession>I0KEB6</accession>
<evidence type="ECO:0000313" key="2">
    <source>
        <dbReference type="Proteomes" id="UP000011058"/>
    </source>
</evidence>
<proteinExistence type="predicted"/>
<dbReference type="EMBL" id="HE796683">
    <property type="protein sequence ID" value="CCH02469.1"/>
    <property type="molecule type" value="Genomic_DNA"/>
</dbReference>